<organism evidence="12 13">
    <name type="scientific">Candidatus Dactylopiibacterium carminicum</name>
    <dbReference type="NCBI Taxonomy" id="857335"/>
    <lineage>
        <taxon>Bacteria</taxon>
        <taxon>Pseudomonadati</taxon>
        <taxon>Pseudomonadota</taxon>
        <taxon>Betaproteobacteria</taxon>
        <taxon>Rhodocyclales</taxon>
        <taxon>Rhodocyclaceae</taxon>
        <taxon>Candidatus Dactylopiibacterium</taxon>
    </lineage>
</organism>
<evidence type="ECO:0000256" key="8">
    <source>
        <dbReference type="ARBA" id="ARBA00022927"/>
    </source>
</evidence>
<proteinExistence type="inferred from homology"/>
<dbReference type="GO" id="GO:0015628">
    <property type="term" value="P:protein secretion by the type II secretion system"/>
    <property type="evidence" value="ECO:0007669"/>
    <property type="project" value="InterPro"/>
</dbReference>
<keyword evidence="9" id="KW-0472">Membrane</keyword>
<name>A0A272EQY9_9RHOO</name>
<evidence type="ECO:0000256" key="9">
    <source>
        <dbReference type="ARBA" id="ARBA00023136"/>
    </source>
</evidence>
<evidence type="ECO:0000256" key="5">
    <source>
        <dbReference type="ARBA" id="ARBA00022475"/>
    </source>
</evidence>
<comment type="similarity">
    <text evidence="2">Belongs to the GSP N family.</text>
</comment>
<evidence type="ECO:0000313" key="14">
    <source>
        <dbReference type="Proteomes" id="UP000623509"/>
    </source>
</evidence>
<dbReference type="Pfam" id="PF01203">
    <property type="entry name" value="T2SSN"/>
    <property type="match status" value="1"/>
</dbReference>
<dbReference type="RefSeq" id="WP_095525098.1">
    <property type="nucleotide sequence ID" value="NZ_MDUX01000040.1"/>
</dbReference>
<comment type="subcellular location">
    <subcellularLocation>
        <location evidence="1">Cell inner membrane</location>
    </subcellularLocation>
</comment>
<dbReference type="Proteomes" id="UP000216107">
    <property type="component" value="Unassembled WGS sequence"/>
</dbReference>
<sequence>MSRTLRWSLGLITLLLVLFVARLPAALPARLLPADITLAGLQGSIWHGSAAALGVKGLVTQESLSWALDARALLRGQLAWQIRAEHGGQPSSLRARVGLGGVAVEDLSLRLPVEPFTQFEPTVQGLRLRGDLQLNAQRLVPHQPIGLDARLEQVSSALAGEATALGAYQLRVDIDASGAGTLNVKTLHGPLQANGSGNFTLDGKHAGIDLRLKPEVDLPGLSSALAILPREGDAFRLALNHP</sequence>
<comment type="caution">
    <text evidence="12">The sequence shown here is derived from an EMBL/GenBank/DDBJ whole genome shotgun (WGS) entry which is preliminary data.</text>
</comment>
<dbReference type="EMBL" id="NMRN01000036">
    <property type="protein sequence ID" value="PAS92518.1"/>
    <property type="molecule type" value="Genomic_DNA"/>
</dbReference>
<keyword evidence="14" id="KW-1185">Reference proteome</keyword>
<accession>A0A272EQY9</accession>
<evidence type="ECO:0000256" key="2">
    <source>
        <dbReference type="ARBA" id="ARBA00007208"/>
    </source>
</evidence>
<dbReference type="InterPro" id="IPR022792">
    <property type="entry name" value="T2SS_protein-GspN"/>
</dbReference>
<reference evidence="12 13" key="2">
    <citation type="submission" date="2017-07" db="EMBL/GenBank/DDBJ databases">
        <title>Candidatus Dactylopiibacterium carminicum, a nitrogen-fixing symbiont of the cochineal insect Dactylopius coccus and Dactylopius opuntiae (Hemiptera: Coccoidea: Dactylopiidae).</title>
        <authorList>
            <person name="Vera A."/>
        </authorList>
    </citation>
    <scope>NUCLEOTIDE SEQUENCE [LARGE SCALE GENOMIC DNA]</scope>
    <source>
        <strain evidence="12 13">NFDCM</strain>
    </source>
</reference>
<evidence type="ECO:0000313" key="12">
    <source>
        <dbReference type="EMBL" id="PAS92518.1"/>
    </source>
</evidence>
<keyword evidence="8" id="KW-0653">Protein transport</keyword>
<dbReference type="GO" id="GO:0005886">
    <property type="term" value="C:plasma membrane"/>
    <property type="evidence" value="ECO:0007669"/>
    <property type="project" value="UniProtKB-SubCell"/>
</dbReference>
<keyword evidence="7" id="KW-0812">Transmembrane</keyword>
<keyword evidence="5" id="KW-1003">Cell membrane</keyword>
<gene>
    <name evidence="11" type="ORF">BGI27_11905</name>
    <name evidence="12" type="ORF">CGU29_11300</name>
</gene>
<dbReference type="AlphaFoldDB" id="A0A272EQY9"/>
<evidence type="ECO:0000256" key="1">
    <source>
        <dbReference type="ARBA" id="ARBA00004533"/>
    </source>
</evidence>
<evidence type="ECO:0000256" key="6">
    <source>
        <dbReference type="ARBA" id="ARBA00022519"/>
    </source>
</evidence>
<evidence type="ECO:0000256" key="3">
    <source>
        <dbReference type="ARBA" id="ARBA00021563"/>
    </source>
</evidence>
<evidence type="ECO:0000313" key="11">
    <source>
        <dbReference type="EMBL" id="KAF7598700.1"/>
    </source>
</evidence>
<dbReference type="EMBL" id="MDUX01000040">
    <property type="protein sequence ID" value="KAF7598700.1"/>
    <property type="molecule type" value="Genomic_DNA"/>
</dbReference>
<keyword evidence="4" id="KW-0813">Transport</keyword>
<dbReference type="Proteomes" id="UP000623509">
    <property type="component" value="Unassembled WGS sequence"/>
</dbReference>
<keyword evidence="6" id="KW-0997">Cell inner membrane</keyword>
<evidence type="ECO:0000256" key="7">
    <source>
        <dbReference type="ARBA" id="ARBA00022692"/>
    </source>
</evidence>
<evidence type="ECO:0000256" key="4">
    <source>
        <dbReference type="ARBA" id="ARBA00022448"/>
    </source>
</evidence>
<reference evidence="11 14" key="1">
    <citation type="submission" date="2016-08" db="EMBL/GenBank/DDBJ databases">
        <title>Candidatus Dactylopiibacterium carminicum genome sequence.</title>
        <authorList>
            <person name="Ramirez-Puebla S.T."/>
            <person name="Ormeno-Orrillo E."/>
            <person name="Vera-Ponce De Leon A."/>
            <person name="Luis L."/>
            <person name="Sanchez-Flores A."/>
            <person name="Monica R."/>
            <person name="Martinez-Romero E."/>
        </authorList>
    </citation>
    <scope>NUCLEOTIDE SEQUENCE [LARGE SCALE GENOMIC DNA]</scope>
    <source>
        <strain evidence="11">END1</strain>
    </source>
</reference>
<evidence type="ECO:0000256" key="10">
    <source>
        <dbReference type="ARBA" id="ARBA00030772"/>
    </source>
</evidence>
<evidence type="ECO:0000313" key="13">
    <source>
        <dbReference type="Proteomes" id="UP000216107"/>
    </source>
</evidence>
<dbReference type="OrthoDB" id="8584757at2"/>
<protein>
    <recommendedName>
        <fullName evidence="3">Type II secretion system protein N</fullName>
    </recommendedName>
    <alternativeName>
        <fullName evidence="10">General secretion pathway protein N</fullName>
    </alternativeName>
</protein>
<dbReference type="GO" id="GO:0015627">
    <property type="term" value="C:type II protein secretion system complex"/>
    <property type="evidence" value="ECO:0007669"/>
    <property type="project" value="InterPro"/>
</dbReference>